<protein>
    <recommendedName>
        <fullName evidence="2">DUF6535 domain-containing protein</fullName>
    </recommendedName>
</protein>
<organism evidence="3 4">
    <name type="scientific">Mycena citricolor</name>
    <dbReference type="NCBI Taxonomy" id="2018698"/>
    <lineage>
        <taxon>Eukaryota</taxon>
        <taxon>Fungi</taxon>
        <taxon>Dikarya</taxon>
        <taxon>Basidiomycota</taxon>
        <taxon>Agaricomycotina</taxon>
        <taxon>Agaricomycetes</taxon>
        <taxon>Agaricomycetidae</taxon>
        <taxon>Agaricales</taxon>
        <taxon>Marasmiineae</taxon>
        <taxon>Mycenaceae</taxon>
        <taxon>Mycena</taxon>
    </lineage>
</organism>
<feature type="non-terminal residue" evidence="3">
    <location>
        <position position="1"/>
    </location>
</feature>
<comment type="caution">
    <text evidence="3">The sequence shown here is derived from an EMBL/GenBank/DDBJ whole genome shotgun (WGS) entry which is preliminary data.</text>
</comment>
<sequence>SPTAFSPPLSSLICNALWFTSLALSLSCALVATLVEQWAREYQHRTTMFSSPSVRARVYMYLYYGLRRFNMHAVVGIPPVLLHGALVLFFAGLVAF</sequence>
<name>A0AAD2HNA5_9AGAR</name>
<dbReference type="Proteomes" id="UP001295794">
    <property type="component" value="Unassembled WGS sequence"/>
</dbReference>
<feature type="domain" description="DUF6535" evidence="2">
    <location>
        <begin position="2"/>
        <end position="96"/>
    </location>
</feature>
<evidence type="ECO:0000259" key="2">
    <source>
        <dbReference type="Pfam" id="PF20153"/>
    </source>
</evidence>
<keyword evidence="1" id="KW-0812">Transmembrane</keyword>
<reference evidence="3" key="1">
    <citation type="submission" date="2023-11" db="EMBL/GenBank/DDBJ databases">
        <authorList>
            <person name="De Vega J J."/>
            <person name="De Vega J J."/>
        </authorList>
    </citation>
    <scope>NUCLEOTIDE SEQUENCE</scope>
</reference>
<keyword evidence="1" id="KW-0472">Membrane</keyword>
<feature type="non-terminal residue" evidence="3">
    <location>
        <position position="96"/>
    </location>
</feature>
<keyword evidence="1" id="KW-1133">Transmembrane helix</keyword>
<dbReference type="EMBL" id="CAVNYO010000423">
    <property type="protein sequence ID" value="CAK5278550.1"/>
    <property type="molecule type" value="Genomic_DNA"/>
</dbReference>
<feature type="transmembrane region" description="Helical" evidence="1">
    <location>
        <begin position="73"/>
        <end position="95"/>
    </location>
</feature>
<evidence type="ECO:0000313" key="3">
    <source>
        <dbReference type="EMBL" id="CAK5278550.1"/>
    </source>
</evidence>
<feature type="transmembrane region" description="Helical" evidence="1">
    <location>
        <begin position="16"/>
        <end position="35"/>
    </location>
</feature>
<proteinExistence type="predicted"/>
<dbReference type="AlphaFoldDB" id="A0AAD2HNA5"/>
<evidence type="ECO:0000256" key="1">
    <source>
        <dbReference type="SAM" id="Phobius"/>
    </source>
</evidence>
<evidence type="ECO:0000313" key="4">
    <source>
        <dbReference type="Proteomes" id="UP001295794"/>
    </source>
</evidence>
<dbReference type="InterPro" id="IPR045338">
    <property type="entry name" value="DUF6535"/>
</dbReference>
<keyword evidence="4" id="KW-1185">Reference proteome</keyword>
<gene>
    <name evidence="3" type="ORF">MYCIT1_LOCUS27962</name>
</gene>
<accession>A0AAD2HNA5</accession>
<dbReference type="Pfam" id="PF20153">
    <property type="entry name" value="DUF6535"/>
    <property type="match status" value="1"/>
</dbReference>